<dbReference type="PANTHER" id="PTHR34220:SF7">
    <property type="entry name" value="SENSOR HISTIDINE KINASE YPDA"/>
    <property type="match status" value="1"/>
</dbReference>
<evidence type="ECO:0000313" key="6">
    <source>
        <dbReference type="Proteomes" id="UP001139409"/>
    </source>
</evidence>
<dbReference type="Proteomes" id="UP001139409">
    <property type="component" value="Unassembled WGS sequence"/>
</dbReference>
<keyword evidence="4" id="KW-0808">Transferase</keyword>
<feature type="transmembrane region" description="Helical" evidence="1">
    <location>
        <begin position="68"/>
        <end position="89"/>
    </location>
</feature>
<gene>
    <name evidence="3" type="ORF">LDX50_07330</name>
    <name evidence="4" type="ORF">LDX50_13300</name>
    <name evidence="5" type="ORF">LDX50_19020</name>
</gene>
<evidence type="ECO:0000259" key="2">
    <source>
        <dbReference type="Pfam" id="PF06580"/>
    </source>
</evidence>
<evidence type="ECO:0000256" key="1">
    <source>
        <dbReference type="SAM" id="Phobius"/>
    </source>
</evidence>
<dbReference type="Pfam" id="PF06580">
    <property type="entry name" value="His_kinase"/>
    <property type="match status" value="1"/>
</dbReference>
<proteinExistence type="predicted"/>
<dbReference type="RefSeq" id="WP_225697789.1">
    <property type="nucleotide sequence ID" value="NZ_JAIXNE010000002.1"/>
</dbReference>
<dbReference type="Gene3D" id="3.30.565.10">
    <property type="entry name" value="Histidine kinase-like ATPase, C-terminal domain"/>
    <property type="match status" value="1"/>
</dbReference>
<keyword evidence="1" id="KW-0812">Transmembrane</keyword>
<protein>
    <submittedName>
        <fullName evidence="4">Histidine kinase</fullName>
    </submittedName>
</protein>
<feature type="domain" description="Signal transduction histidine kinase internal region" evidence="2">
    <location>
        <begin position="160"/>
        <end position="237"/>
    </location>
</feature>
<accession>A0A9X1HPB6</accession>
<dbReference type="EMBL" id="JAIXNE010000003">
    <property type="protein sequence ID" value="MCA6075853.1"/>
    <property type="molecule type" value="Genomic_DNA"/>
</dbReference>
<organism evidence="4 6">
    <name type="scientific">Fulvivirga sedimenti</name>
    <dbReference type="NCBI Taxonomy" id="2879465"/>
    <lineage>
        <taxon>Bacteria</taxon>
        <taxon>Pseudomonadati</taxon>
        <taxon>Bacteroidota</taxon>
        <taxon>Cytophagia</taxon>
        <taxon>Cytophagales</taxon>
        <taxon>Fulvivirgaceae</taxon>
        <taxon>Fulvivirga</taxon>
    </lineage>
</organism>
<evidence type="ECO:0000313" key="5">
    <source>
        <dbReference type="EMBL" id="MCA6076981.1"/>
    </source>
</evidence>
<keyword evidence="6" id="KW-1185">Reference proteome</keyword>
<dbReference type="GO" id="GO:0000155">
    <property type="term" value="F:phosphorelay sensor kinase activity"/>
    <property type="evidence" value="ECO:0007669"/>
    <property type="project" value="InterPro"/>
</dbReference>
<keyword evidence="4" id="KW-0418">Kinase</keyword>
<feature type="transmembrane region" description="Helical" evidence="1">
    <location>
        <begin position="36"/>
        <end position="59"/>
    </location>
</feature>
<dbReference type="AlphaFoldDB" id="A0A9X1HPB6"/>
<sequence length="346" mass="40327">MLQRKKGFEYVSVGILWVLILTLTPNSVDVNWPVEFWYRQLFLALLLTVGYILHSQYLLPKLLDRNKFLIYGLSVIGVITAILLLVHFFEDQIELPRRMHELFRPEKPYNPENRRGPFDFTSFFLILFDLSLGVIIFLVRKQQNEQEIRKELEQLQVRTELSYLKAQINPHFFFNTLNNIYALTSIDVEASRTAILKLSAMMRYVIYDGDSQHATVSDEINFIENYIELMKLRLSKKVTLKFTKPSGTYDQPIAPMLLLPFVENAFKHGISSTVASEVIITIQLTGNVLDLYVENPIFPKSGEQHEEHGIGIANTRRRLELLYPSRYNFEIDDKDNTFKVSLQIEL</sequence>
<evidence type="ECO:0000313" key="4">
    <source>
        <dbReference type="EMBL" id="MCA6075853.1"/>
    </source>
</evidence>
<name>A0A9X1HPB6_9BACT</name>
<dbReference type="SUPFAM" id="SSF55874">
    <property type="entry name" value="ATPase domain of HSP90 chaperone/DNA topoisomerase II/histidine kinase"/>
    <property type="match status" value="1"/>
</dbReference>
<keyword evidence="1" id="KW-0472">Membrane</keyword>
<dbReference type="PANTHER" id="PTHR34220">
    <property type="entry name" value="SENSOR HISTIDINE KINASE YPDA"/>
    <property type="match status" value="1"/>
</dbReference>
<dbReference type="EMBL" id="JAIXNE010000002">
    <property type="protein sequence ID" value="MCA6074676.1"/>
    <property type="molecule type" value="Genomic_DNA"/>
</dbReference>
<feature type="transmembrane region" description="Helical" evidence="1">
    <location>
        <begin position="7"/>
        <end position="24"/>
    </location>
</feature>
<dbReference type="GO" id="GO:0016020">
    <property type="term" value="C:membrane"/>
    <property type="evidence" value="ECO:0007669"/>
    <property type="project" value="InterPro"/>
</dbReference>
<dbReference type="InterPro" id="IPR010559">
    <property type="entry name" value="Sig_transdc_His_kin_internal"/>
</dbReference>
<comment type="caution">
    <text evidence="4">The sequence shown here is derived from an EMBL/GenBank/DDBJ whole genome shotgun (WGS) entry which is preliminary data.</text>
</comment>
<dbReference type="InterPro" id="IPR050640">
    <property type="entry name" value="Bact_2-comp_sensor_kinase"/>
</dbReference>
<dbReference type="EMBL" id="JAIXNE010000004">
    <property type="protein sequence ID" value="MCA6076981.1"/>
    <property type="molecule type" value="Genomic_DNA"/>
</dbReference>
<feature type="transmembrane region" description="Helical" evidence="1">
    <location>
        <begin position="120"/>
        <end position="139"/>
    </location>
</feature>
<reference evidence="4" key="1">
    <citation type="submission" date="2021-09" db="EMBL/GenBank/DDBJ databases">
        <title>Fulvivirga sp. isolated from coastal sediment.</title>
        <authorList>
            <person name="Yu H."/>
        </authorList>
    </citation>
    <scope>NUCLEOTIDE SEQUENCE</scope>
    <source>
        <strain evidence="4">1062</strain>
    </source>
</reference>
<keyword evidence="1" id="KW-1133">Transmembrane helix</keyword>
<evidence type="ECO:0000313" key="3">
    <source>
        <dbReference type="EMBL" id="MCA6074676.1"/>
    </source>
</evidence>
<dbReference type="InterPro" id="IPR036890">
    <property type="entry name" value="HATPase_C_sf"/>
</dbReference>